<name>A0A3N1LIY3_9PROT</name>
<proteinExistence type="predicted"/>
<keyword evidence="2" id="KW-1185">Reference proteome</keyword>
<dbReference type="AlphaFoldDB" id="A0A3N1LIY3"/>
<gene>
    <name evidence="1" type="ORF">EDC65_2657</name>
</gene>
<sequence>MFGIFGDSLERLFIKELKGRGASIPKGAMREIVAMASGSIDAAHRALPGDYGRNLGEDVILHYAGWTARIVNRAAGRPARISAIDPDVYPETEAAIRAILVKHGALKA</sequence>
<comment type="caution">
    <text evidence="1">The sequence shown here is derived from an EMBL/GenBank/DDBJ whole genome shotgun (WGS) entry which is preliminary data.</text>
</comment>
<accession>A0A3N1LIY3</accession>
<evidence type="ECO:0000313" key="1">
    <source>
        <dbReference type="EMBL" id="ROP90798.1"/>
    </source>
</evidence>
<protein>
    <submittedName>
        <fullName evidence="1">Uncharacterized protein</fullName>
    </submittedName>
</protein>
<organism evidence="1 2">
    <name type="scientific">Stella humosa</name>
    <dbReference type="NCBI Taxonomy" id="94"/>
    <lineage>
        <taxon>Bacteria</taxon>
        <taxon>Pseudomonadati</taxon>
        <taxon>Pseudomonadota</taxon>
        <taxon>Alphaproteobacteria</taxon>
        <taxon>Rhodospirillales</taxon>
        <taxon>Stellaceae</taxon>
        <taxon>Stella</taxon>
    </lineage>
</organism>
<dbReference type="EMBL" id="RJKX01000014">
    <property type="protein sequence ID" value="ROP90798.1"/>
    <property type="molecule type" value="Genomic_DNA"/>
</dbReference>
<reference evidence="1 2" key="1">
    <citation type="submission" date="2018-11" db="EMBL/GenBank/DDBJ databases">
        <title>Genomic Encyclopedia of Type Strains, Phase IV (KMG-IV): sequencing the most valuable type-strain genomes for metagenomic binning, comparative biology and taxonomic classification.</title>
        <authorList>
            <person name="Goeker M."/>
        </authorList>
    </citation>
    <scope>NUCLEOTIDE SEQUENCE [LARGE SCALE GENOMIC DNA]</scope>
    <source>
        <strain evidence="1 2">DSM 5900</strain>
    </source>
</reference>
<dbReference type="RefSeq" id="WP_123690194.1">
    <property type="nucleotide sequence ID" value="NZ_AP019700.1"/>
</dbReference>
<evidence type="ECO:0000313" key="2">
    <source>
        <dbReference type="Proteomes" id="UP000278222"/>
    </source>
</evidence>
<dbReference type="Proteomes" id="UP000278222">
    <property type="component" value="Unassembled WGS sequence"/>
</dbReference>